<sequence length="231" mass="27004">KGMWKGTLKSKHDFLNLSSNTVELKLLKKDKKDNKTYMLNYINYEKDLKEVYKKAIVKTADCSVSEFIESKEYTSLVDYSNRNIGKFCFDISVSMGFNVKNEFDFKSFDDEKPGIIVFEKNWMFNQFKPYKNDFICFHNLIPINQITEIIKINGNGTHIMDVNVGEKHKNKIMAYQIFNNNPGTYNILSNVENKSNKVYFVEENKYLDLKPGKKFSSETKNVKALTKQLEL</sequence>
<dbReference type="EMBL" id="BART01006459">
    <property type="protein sequence ID" value="GAG63978.1"/>
    <property type="molecule type" value="Genomic_DNA"/>
</dbReference>
<name>X0ZU63_9ZZZZ</name>
<proteinExistence type="predicted"/>
<feature type="non-terminal residue" evidence="1">
    <location>
        <position position="1"/>
    </location>
</feature>
<reference evidence="1" key="1">
    <citation type="journal article" date="2014" name="Front. Microbiol.">
        <title>High frequency of phylogenetically diverse reductive dehalogenase-homologous genes in deep subseafloor sedimentary metagenomes.</title>
        <authorList>
            <person name="Kawai M."/>
            <person name="Futagami T."/>
            <person name="Toyoda A."/>
            <person name="Takaki Y."/>
            <person name="Nishi S."/>
            <person name="Hori S."/>
            <person name="Arai W."/>
            <person name="Tsubouchi T."/>
            <person name="Morono Y."/>
            <person name="Uchiyama I."/>
            <person name="Ito T."/>
            <person name="Fujiyama A."/>
            <person name="Inagaki F."/>
            <person name="Takami H."/>
        </authorList>
    </citation>
    <scope>NUCLEOTIDE SEQUENCE</scope>
    <source>
        <strain evidence="1">Expedition CK06-06</strain>
    </source>
</reference>
<accession>X0ZU63</accession>
<evidence type="ECO:0000313" key="1">
    <source>
        <dbReference type="EMBL" id="GAG63978.1"/>
    </source>
</evidence>
<organism evidence="1">
    <name type="scientific">marine sediment metagenome</name>
    <dbReference type="NCBI Taxonomy" id="412755"/>
    <lineage>
        <taxon>unclassified sequences</taxon>
        <taxon>metagenomes</taxon>
        <taxon>ecological metagenomes</taxon>
    </lineage>
</organism>
<protein>
    <submittedName>
        <fullName evidence="1">Uncharacterized protein</fullName>
    </submittedName>
</protein>
<gene>
    <name evidence="1" type="ORF">S01H4_14740</name>
</gene>
<dbReference type="AlphaFoldDB" id="X0ZU63"/>
<comment type="caution">
    <text evidence="1">The sequence shown here is derived from an EMBL/GenBank/DDBJ whole genome shotgun (WGS) entry which is preliminary data.</text>
</comment>